<name>E1X471_HALMS</name>
<dbReference type="AlphaFoldDB" id="E1X471"/>
<dbReference type="HOGENOM" id="CLU_1265471_0_0_7"/>
<protein>
    <submittedName>
        <fullName evidence="1">Uncharacterized protein</fullName>
    </submittedName>
</protein>
<accession>E1X471</accession>
<dbReference type="KEGG" id="bmx:BMS_2241"/>
<proteinExistence type="predicted"/>
<dbReference type="EMBL" id="FQ312005">
    <property type="protein sequence ID" value="CBW27043.1"/>
    <property type="molecule type" value="Genomic_DNA"/>
</dbReference>
<dbReference type="Proteomes" id="UP000008963">
    <property type="component" value="Chromosome"/>
</dbReference>
<keyword evidence="2" id="KW-1185">Reference proteome</keyword>
<evidence type="ECO:0000313" key="1">
    <source>
        <dbReference type="EMBL" id="CBW27043.1"/>
    </source>
</evidence>
<organism evidence="1 2">
    <name type="scientific">Halobacteriovorax marinus (strain ATCC BAA-682 / DSM 15412 / SJ)</name>
    <name type="common">Bacteriovorax marinus</name>
    <dbReference type="NCBI Taxonomy" id="862908"/>
    <lineage>
        <taxon>Bacteria</taxon>
        <taxon>Pseudomonadati</taxon>
        <taxon>Bdellovibrionota</taxon>
        <taxon>Bacteriovoracia</taxon>
        <taxon>Bacteriovoracales</taxon>
        <taxon>Halobacteriovoraceae</taxon>
        <taxon>Halobacteriovorax</taxon>
    </lineage>
</organism>
<evidence type="ECO:0000313" key="2">
    <source>
        <dbReference type="Proteomes" id="UP000008963"/>
    </source>
</evidence>
<gene>
    <name evidence="1" type="ordered locus">BMS_2241</name>
</gene>
<dbReference type="PATRIC" id="fig|862908.3.peg.2132"/>
<reference evidence="2" key="1">
    <citation type="journal article" date="2013" name="ISME J.">
        <title>A small predatory core genome in the divergent marine Bacteriovorax marinus SJ and the terrestrial Bdellovibrio bacteriovorus.</title>
        <authorList>
            <person name="Crossman L.C."/>
            <person name="Chen H."/>
            <person name="Cerdeno-Tarraga A.M."/>
            <person name="Brooks K."/>
            <person name="Quail M.A."/>
            <person name="Pineiro S.A."/>
            <person name="Hobley L."/>
            <person name="Sockett R.E."/>
            <person name="Bentley S.D."/>
            <person name="Parkhill J."/>
            <person name="Williams H.N."/>
            <person name="Stine O.C."/>
        </authorList>
    </citation>
    <scope>NUCLEOTIDE SEQUENCE [LARGE SCALE GENOMIC DNA]</scope>
    <source>
        <strain evidence="2">ATCC BAA-682 / DSM 15412 / SJ</strain>
    </source>
</reference>
<sequence>MRIMFLAKRESLKYLLSLFILVLSLGVQGKERNKDLLYCLGQEELSLHSTKRTGPHYFLNQHFINEAASAGEFRLKDKFYREICEIREFPPSIGLLRGILLYEEDIFKQVSHEDQNIAALYKSGYQAFITETPQIFFQFLALIQTQTKYPHCLRENIPKLYEFTRKFQYLREDLNLKELIKDKKSIEGIFTKLKYLNAIYDECDKKQKKLDSKVKTKS</sequence>